<evidence type="ECO:0000256" key="22">
    <source>
        <dbReference type="ARBA" id="ARBA00023268"/>
    </source>
</evidence>
<organism evidence="35 36">
    <name type="scientific">Candidatus Erwinia haradaeae</name>
    <dbReference type="NCBI Taxonomy" id="1922217"/>
    <lineage>
        <taxon>Bacteria</taxon>
        <taxon>Pseudomonadati</taxon>
        <taxon>Pseudomonadota</taxon>
        <taxon>Gammaproteobacteria</taxon>
        <taxon>Enterobacterales</taxon>
        <taxon>Erwiniaceae</taxon>
        <taxon>Erwinia</taxon>
    </lineage>
</organism>
<name>A0A451CZC3_9GAMM</name>
<evidence type="ECO:0000256" key="2">
    <source>
        <dbReference type="ARBA" id="ARBA00004401"/>
    </source>
</evidence>
<comment type="subcellular location">
    <subcellularLocation>
        <location evidence="3">Cell inner membrane</location>
    </subcellularLocation>
    <subcellularLocation>
        <location evidence="2">Cell membrane</location>
        <topology evidence="2">Single-pass type II membrane protein</topology>
    </subcellularLocation>
</comment>
<gene>
    <name evidence="35" type="primary">mrcB</name>
    <name evidence="35" type="ORF">ERCICURT3053_407</name>
</gene>
<evidence type="ECO:0000256" key="30">
    <source>
        <dbReference type="PIRSR" id="PIRSR002799-1"/>
    </source>
</evidence>
<keyword evidence="22" id="KW-0511">Multifunctional enzyme</keyword>
<dbReference type="PANTHER" id="PTHR32282">
    <property type="entry name" value="BINDING PROTEIN TRANSPEPTIDASE, PUTATIVE-RELATED"/>
    <property type="match status" value="1"/>
</dbReference>
<dbReference type="Gene3D" id="1.20.5.100">
    <property type="entry name" value="Cytochrome c1, transmembrane anchor, C-terminal"/>
    <property type="match status" value="1"/>
</dbReference>
<evidence type="ECO:0000256" key="20">
    <source>
        <dbReference type="ARBA" id="ARBA00023136"/>
    </source>
</evidence>
<evidence type="ECO:0000256" key="27">
    <source>
        <dbReference type="ARBA" id="ARBA00060592"/>
    </source>
</evidence>
<proteinExistence type="inferred from homology"/>
<keyword evidence="8" id="KW-1003">Cell membrane</keyword>
<comment type="catalytic activity">
    <reaction evidence="25">
        <text>Preferential cleavage: (Ac)2-L-Lys-D-Ala-|-D-Ala. Also transpeptidation of peptidyl-alanyl moieties that are N-acyl substituents of D-alanine.</text>
        <dbReference type="EC" id="3.4.16.4"/>
    </reaction>
</comment>
<evidence type="ECO:0000256" key="8">
    <source>
        <dbReference type="ARBA" id="ARBA00022475"/>
    </source>
</evidence>
<keyword evidence="19 31" id="KW-1133">Transmembrane helix</keyword>
<dbReference type="InterPro" id="IPR023346">
    <property type="entry name" value="Lysozyme-like_dom_sf"/>
</dbReference>
<dbReference type="NCBIfam" id="TIGR02071">
    <property type="entry name" value="PBP_1b"/>
    <property type="match status" value="1"/>
</dbReference>
<dbReference type="GO" id="GO:0008955">
    <property type="term" value="F:peptidoglycan glycosyltransferase activity"/>
    <property type="evidence" value="ECO:0007669"/>
    <property type="project" value="UniProtKB-UniRule"/>
</dbReference>
<evidence type="ECO:0000256" key="26">
    <source>
        <dbReference type="ARBA" id="ARBA00049902"/>
    </source>
</evidence>
<evidence type="ECO:0000256" key="23">
    <source>
        <dbReference type="ARBA" id="ARBA00023316"/>
    </source>
</evidence>
<keyword evidence="16 29" id="KW-0133">Cell shape</keyword>
<dbReference type="GO" id="GO:0030288">
    <property type="term" value="C:outer membrane-bounded periplasmic space"/>
    <property type="evidence" value="ECO:0007669"/>
    <property type="project" value="TreeGrafter"/>
</dbReference>
<dbReference type="InterPro" id="IPR001264">
    <property type="entry name" value="Glyco_trans_51"/>
</dbReference>
<reference evidence="35 36" key="1">
    <citation type="submission" date="2019-02" db="EMBL/GenBank/DDBJ databases">
        <authorList>
            <person name="Manzano-Marin A."/>
            <person name="Manzano-Marin A."/>
        </authorList>
    </citation>
    <scope>NUCLEOTIDE SEQUENCE [LARGE SCALE GENOMIC DNA]</scope>
    <source>
        <strain evidence="35 36">ErCicurtihirsuta</strain>
    </source>
</reference>
<dbReference type="GO" id="GO:0005886">
    <property type="term" value="C:plasma membrane"/>
    <property type="evidence" value="ECO:0007669"/>
    <property type="project" value="UniProtKB-SubCell"/>
</dbReference>
<evidence type="ECO:0000256" key="1">
    <source>
        <dbReference type="ARBA" id="ARBA00002624"/>
    </source>
</evidence>
<feature type="transmembrane region" description="Helical" evidence="31">
    <location>
        <begin position="20"/>
        <end position="37"/>
    </location>
</feature>
<evidence type="ECO:0000256" key="14">
    <source>
        <dbReference type="ARBA" id="ARBA00022692"/>
    </source>
</evidence>
<dbReference type="FunFam" id="1.10.3810.10:FF:000002">
    <property type="entry name" value="Penicillin-binding protein 1B"/>
    <property type="match status" value="1"/>
</dbReference>
<dbReference type="InterPro" id="IPR036950">
    <property type="entry name" value="PBP_transglycosylase"/>
</dbReference>
<keyword evidence="12 29" id="KW-0328">Glycosyltransferase</keyword>
<dbReference type="GO" id="GO:0009002">
    <property type="term" value="F:serine-type D-Ala-D-Ala carboxypeptidase activity"/>
    <property type="evidence" value="ECO:0007669"/>
    <property type="project" value="UniProtKB-EC"/>
</dbReference>
<keyword evidence="14 31" id="KW-0812">Transmembrane</keyword>
<dbReference type="EMBL" id="LR217698">
    <property type="protein sequence ID" value="VFP78777.1"/>
    <property type="molecule type" value="Genomic_DNA"/>
</dbReference>
<keyword evidence="17" id="KW-0735">Signal-anchor</keyword>
<dbReference type="Gene3D" id="3.30.2060.10">
    <property type="entry name" value="Penicillin-binding protein 1b domain"/>
    <property type="match status" value="1"/>
</dbReference>
<evidence type="ECO:0000256" key="11">
    <source>
        <dbReference type="ARBA" id="ARBA00022670"/>
    </source>
</evidence>
<keyword evidence="10 35" id="KW-0121">Carboxypeptidase</keyword>
<dbReference type="InterPro" id="IPR012338">
    <property type="entry name" value="Beta-lactam/transpept-like"/>
</dbReference>
<dbReference type="PIRSF" id="PIRSF002799">
    <property type="entry name" value="PBP_1b"/>
    <property type="match status" value="1"/>
</dbReference>
<dbReference type="SUPFAM" id="SSF53955">
    <property type="entry name" value="Lysozyme-like"/>
    <property type="match status" value="1"/>
</dbReference>
<dbReference type="Gene3D" id="1.10.3810.10">
    <property type="entry name" value="Biosynthetic peptidoglycan transglycosylase-like"/>
    <property type="match status" value="1"/>
</dbReference>
<dbReference type="GO" id="GO:0008360">
    <property type="term" value="P:regulation of cell shape"/>
    <property type="evidence" value="ECO:0007669"/>
    <property type="project" value="UniProtKB-UniRule"/>
</dbReference>
<feature type="active site" description="Acyl-ester intermediate; for transpeptidase activity" evidence="30">
    <location>
        <position position="461"/>
    </location>
</feature>
<accession>A0A451CZC3</accession>
<dbReference type="GO" id="GO:0009274">
    <property type="term" value="C:peptidoglycan-based cell wall"/>
    <property type="evidence" value="ECO:0007669"/>
    <property type="project" value="UniProtKB-UniRule"/>
</dbReference>
<dbReference type="FunFam" id="3.40.710.10:FF:000006">
    <property type="entry name" value="Penicillin-binding protein 1B"/>
    <property type="match status" value="1"/>
</dbReference>
<dbReference type="SUPFAM" id="SSF56601">
    <property type="entry name" value="beta-lactamase/transpeptidase-like"/>
    <property type="match status" value="1"/>
</dbReference>
<evidence type="ECO:0000259" key="34">
    <source>
        <dbReference type="Pfam" id="PF14814"/>
    </source>
</evidence>
<keyword evidence="21" id="KW-0046">Antibiotic resistance</keyword>
<feature type="domain" description="Glycosyl transferase family 51" evidence="33">
    <location>
        <begin position="160"/>
        <end position="329"/>
    </location>
</feature>
<dbReference type="GO" id="GO:0008658">
    <property type="term" value="F:penicillin binding"/>
    <property type="evidence" value="ECO:0007669"/>
    <property type="project" value="UniProtKB-UniRule"/>
</dbReference>
<keyword evidence="18 29" id="KW-0573">Peptidoglycan synthesis</keyword>
<comment type="pathway">
    <text evidence="27">Glycan biosynthesis.</text>
</comment>
<evidence type="ECO:0000256" key="18">
    <source>
        <dbReference type="ARBA" id="ARBA00022984"/>
    </source>
</evidence>
<keyword evidence="20 31" id="KW-0472">Membrane</keyword>
<dbReference type="GO" id="GO:0006508">
    <property type="term" value="P:proteolysis"/>
    <property type="evidence" value="ECO:0007669"/>
    <property type="project" value="UniProtKB-KW"/>
</dbReference>
<evidence type="ECO:0000256" key="24">
    <source>
        <dbReference type="ARBA" id="ARBA00032454"/>
    </source>
</evidence>
<comment type="pathway">
    <text evidence="4 29">Cell wall biogenesis; peptidoglycan biosynthesis.</text>
</comment>
<keyword evidence="11" id="KW-0645">Protease</keyword>
<dbReference type="Proteomes" id="UP000294364">
    <property type="component" value="Chromosome"/>
</dbReference>
<dbReference type="Pfam" id="PF00905">
    <property type="entry name" value="Transpeptidase"/>
    <property type="match status" value="1"/>
</dbReference>
<dbReference type="Pfam" id="PF14814">
    <property type="entry name" value="UB2H"/>
    <property type="match status" value="1"/>
</dbReference>
<evidence type="ECO:0000256" key="5">
    <source>
        <dbReference type="ARBA" id="ARBA00007090"/>
    </source>
</evidence>
<evidence type="ECO:0000256" key="13">
    <source>
        <dbReference type="ARBA" id="ARBA00022679"/>
    </source>
</evidence>
<evidence type="ECO:0000259" key="33">
    <source>
        <dbReference type="Pfam" id="PF00912"/>
    </source>
</evidence>
<evidence type="ECO:0000256" key="17">
    <source>
        <dbReference type="ARBA" id="ARBA00022968"/>
    </source>
</evidence>
<evidence type="ECO:0000256" key="3">
    <source>
        <dbReference type="ARBA" id="ARBA00004533"/>
    </source>
</evidence>
<evidence type="ECO:0000313" key="36">
    <source>
        <dbReference type="Proteomes" id="UP000294364"/>
    </source>
</evidence>
<dbReference type="Pfam" id="PF00912">
    <property type="entry name" value="Transgly"/>
    <property type="match status" value="1"/>
</dbReference>
<evidence type="ECO:0000256" key="31">
    <source>
        <dbReference type="SAM" id="Phobius"/>
    </source>
</evidence>
<evidence type="ECO:0000256" key="6">
    <source>
        <dbReference type="ARBA" id="ARBA00007739"/>
    </source>
</evidence>
<feature type="domain" description="Penicillin-binding protein transpeptidase" evidence="32">
    <location>
        <begin position="424"/>
        <end position="663"/>
    </location>
</feature>
<keyword evidence="15 35" id="KW-0378">Hydrolase</keyword>
<comment type="catalytic activity">
    <reaction evidence="26">
        <text>[GlcNAc-(1-&gt;4)-Mur2Ac(oyl-L-Ala-gamma-D-Glu-L-Lys-D-Ala-D-Ala)](n)-di-trans,octa-cis-undecaprenyl diphosphate + beta-D-GlcNAc-(1-&gt;4)-Mur2Ac(oyl-L-Ala-gamma-D-Glu-L-Lys-D-Ala-D-Ala)-di-trans,octa-cis-undecaprenyl diphosphate = [GlcNAc-(1-&gt;4)-Mur2Ac(oyl-L-Ala-gamma-D-Glu-L-Lys-D-Ala-D-Ala)](n+1)-di-trans,octa-cis-undecaprenyl diphosphate + di-trans,octa-cis-undecaprenyl diphosphate + H(+)</text>
        <dbReference type="Rhea" id="RHEA:23708"/>
        <dbReference type="Rhea" id="RHEA-COMP:9602"/>
        <dbReference type="Rhea" id="RHEA-COMP:9603"/>
        <dbReference type="ChEBI" id="CHEBI:15378"/>
        <dbReference type="ChEBI" id="CHEBI:58405"/>
        <dbReference type="ChEBI" id="CHEBI:60033"/>
        <dbReference type="ChEBI" id="CHEBI:78435"/>
        <dbReference type="EC" id="2.4.99.28"/>
    </reaction>
</comment>
<keyword evidence="13 29" id="KW-0808">Transferase</keyword>
<dbReference type="NCBIfam" id="NF007061">
    <property type="entry name" value="PRK09506.1"/>
    <property type="match status" value="1"/>
</dbReference>
<evidence type="ECO:0000256" key="21">
    <source>
        <dbReference type="ARBA" id="ARBA00023251"/>
    </source>
</evidence>
<dbReference type="GO" id="GO:0046677">
    <property type="term" value="P:response to antibiotic"/>
    <property type="evidence" value="ECO:0007669"/>
    <property type="project" value="UniProtKB-UniRule"/>
</dbReference>
<feature type="domain" description="Bifunctional transglycosylase second" evidence="34">
    <location>
        <begin position="64"/>
        <end position="148"/>
    </location>
</feature>
<dbReference type="Gene3D" id="3.40.710.10">
    <property type="entry name" value="DD-peptidase/beta-lactamase superfamily"/>
    <property type="match status" value="1"/>
</dbReference>
<dbReference type="GO" id="GO:0009252">
    <property type="term" value="P:peptidoglycan biosynthetic process"/>
    <property type="evidence" value="ECO:0007669"/>
    <property type="project" value="UniProtKB-UniRule"/>
</dbReference>
<evidence type="ECO:0000256" key="10">
    <source>
        <dbReference type="ARBA" id="ARBA00022645"/>
    </source>
</evidence>
<dbReference type="UniPathway" id="UPA00219"/>
<evidence type="ECO:0000256" key="28">
    <source>
        <dbReference type="NCBIfam" id="TIGR02071"/>
    </source>
</evidence>
<dbReference type="InterPro" id="IPR011813">
    <property type="entry name" value="PBP_1b"/>
</dbReference>
<evidence type="ECO:0000256" key="19">
    <source>
        <dbReference type="ARBA" id="ARBA00022989"/>
    </source>
</evidence>
<keyword evidence="9" id="KW-0997">Cell inner membrane</keyword>
<evidence type="ECO:0000256" key="4">
    <source>
        <dbReference type="ARBA" id="ARBA00004752"/>
    </source>
</evidence>
<comment type="function">
    <text evidence="1 29">Cell wall formation. Synthesis of cross-linked peptidoglycan from the lipid intermediates. The enzyme has a penicillin-insensitive transglycosylase N-terminal domain (formation of linear glycan strands) and a penicillin-sensitive transpeptidase C-terminal domain (cross-linking of the peptide subunits).</text>
</comment>
<evidence type="ECO:0000256" key="25">
    <source>
        <dbReference type="ARBA" id="ARBA00034000"/>
    </source>
</evidence>
<keyword evidence="23 29" id="KW-0961">Cell wall biogenesis/degradation</keyword>
<sequence>MKNTKVMLNIHKKNRWIKLIINSFCIILIVITIYGYWLDSQIRTRIDGKVWQLPASVYGRVITLQPHSFYTKKEVIQFLKVAHYRQVKNIISSGEFSIKDENIEIIRRTFNFPDKKEMQIHAILTFKNNYLDEIKNFKNGRNFGFLRLDPRLITLLQSPNGEQRLFVERKGFPNFLVNTLLTTEDRGFYQHCGINIRSIGRALFMNLMAGHAVQGGSTLTQQLVKNLFLTNQRSLWRKINEAYMAIILEARYKKDRILELYLNEVYLGQAGNDQLRGFPIASLYYFGRPVNELSLDQQTLLVGMVKGASLYNPWRHPQLTLKRRNFLLHLLAQKNIIKSDSYELFSSRPLGILPKGGVITPQPAFMQMVRNEIHANIGDKIQDLSGLQIFTTLDPVSQNAAEKSVAKEIALLRKKQGIQDLETAMIVVDRFSGEVRAMVGGADPRFAGYNRVLQARRSIGSLAKPAIYLTALCHPNLYGLNTWISDNPLSLKQKNGKIWQPKNDSGYFSDRIMLIDALTNSLNVPAVTLGMQLGLTSIIDTWARLGAPNNQLQPIPSILLGALNLTPIEVAQTFQTIASGGNRAQLSSLRSVMSADGDILYQSFPQLKQTVPIEAAYLTLYAIQQVVNRGTAVSLGVQFPHAQLAGKTGTTNNLVDSWFAGIDGKTVTITWIGRDNNQPTRLYGENGAMRLYQRYLEYHEPMPLKLQLPHNIQLMNVNFSGTWICNDKTVWRILPMWTEEERPLCQKTKENKTKQTMNHQKITNWFKNIWKQVINISK</sequence>
<dbReference type="InterPro" id="IPR001460">
    <property type="entry name" value="PCN-bd_Tpept"/>
</dbReference>
<dbReference type="PANTHER" id="PTHR32282:SF11">
    <property type="entry name" value="PENICILLIN-BINDING PROTEIN 1B"/>
    <property type="match status" value="1"/>
</dbReference>
<dbReference type="GO" id="GO:0071555">
    <property type="term" value="P:cell wall organization"/>
    <property type="evidence" value="ECO:0007669"/>
    <property type="project" value="UniProtKB-UniRule"/>
</dbReference>
<evidence type="ECO:0000256" key="16">
    <source>
        <dbReference type="ARBA" id="ARBA00022960"/>
    </source>
</evidence>
<dbReference type="InterPro" id="IPR050396">
    <property type="entry name" value="Glycosyltr_51/Transpeptidase"/>
</dbReference>
<evidence type="ECO:0000256" key="9">
    <source>
        <dbReference type="ARBA" id="ARBA00022519"/>
    </source>
</evidence>
<feature type="active site" description="Proton donor; for transglycosylase activity" evidence="30">
    <location>
        <position position="184"/>
    </location>
</feature>
<evidence type="ECO:0000256" key="29">
    <source>
        <dbReference type="PIRNR" id="PIRNR002799"/>
    </source>
</evidence>
<evidence type="ECO:0000256" key="12">
    <source>
        <dbReference type="ARBA" id="ARBA00022676"/>
    </source>
</evidence>
<evidence type="ECO:0000256" key="7">
    <source>
        <dbReference type="ARBA" id="ARBA00018637"/>
    </source>
</evidence>
<evidence type="ECO:0000259" key="32">
    <source>
        <dbReference type="Pfam" id="PF00905"/>
    </source>
</evidence>
<evidence type="ECO:0000256" key="15">
    <source>
        <dbReference type="ARBA" id="ARBA00022801"/>
    </source>
</evidence>
<protein>
    <recommendedName>
        <fullName evidence="7 28">Penicillin-binding protein 1B</fullName>
        <shortName evidence="29">PBP-1b</shortName>
        <shortName evidence="29">PBP1b</shortName>
    </recommendedName>
    <alternativeName>
        <fullName evidence="24 29">Murein polymerase</fullName>
    </alternativeName>
</protein>
<dbReference type="AlphaFoldDB" id="A0A451CZC3"/>
<comment type="similarity">
    <text evidence="6 29">In the N-terminal section; belongs to the glycosyltransferase 51 family.</text>
</comment>
<evidence type="ECO:0000313" key="35">
    <source>
        <dbReference type="EMBL" id="VFP78777.1"/>
    </source>
</evidence>
<dbReference type="InterPro" id="IPR028166">
    <property type="entry name" value="UB2H"/>
</dbReference>
<comment type="similarity">
    <text evidence="5 29">In the C-terminal section; belongs to the transpeptidase family.</text>
</comment>